<evidence type="ECO:0000313" key="3">
    <source>
        <dbReference type="EMBL" id="CDH43111.1"/>
    </source>
</evidence>
<keyword evidence="4" id="KW-1185">Reference proteome</keyword>
<dbReference type="SMART" id="SM00044">
    <property type="entry name" value="CYCc"/>
    <property type="match status" value="1"/>
</dbReference>
<reference evidence="3 4" key="1">
    <citation type="journal article" date="2014" name="ISME J.">
        <title>Candidatus Competibacter-lineage genomes retrieved from metagenomes reveal functional metabolic diversity.</title>
        <authorList>
            <person name="McIlroy S.J."/>
            <person name="Albertsen M."/>
            <person name="Andresen E.K."/>
            <person name="Saunders A.M."/>
            <person name="Kristiansen R."/>
            <person name="Stokholm-Bjerregaard M."/>
            <person name="Nielsen K.L."/>
            <person name="Nielsen P.H."/>
        </authorList>
    </citation>
    <scope>NUCLEOTIDE SEQUENCE [LARGE SCALE GENOMIC DNA]</scope>
    <source>
        <strain evidence="3 4">Run_B_J11</strain>
    </source>
</reference>
<dbReference type="GO" id="GO:0004016">
    <property type="term" value="F:adenylate cyclase activity"/>
    <property type="evidence" value="ECO:0007669"/>
    <property type="project" value="UniProtKB-EC"/>
</dbReference>
<evidence type="ECO:0000259" key="2">
    <source>
        <dbReference type="PROSITE" id="PS50125"/>
    </source>
</evidence>
<dbReference type="Pfam" id="PF00498">
    <property type="entry name" value="FHA"/>
    <property type="match status" value="1"/>
</dbReference>
<dbReference type="RefSeq" id="WP_051497239.1">
    <property type="nucleotide sequence ID" value="NZ_CBTK010000005.1"/>
</dbReference>
<dbReference type="InterPro" id="IPR000253">
    <property type="entry name" value="FHA_dom"/>
</dbReference>
<feature type="domain" description="FHA" evidence="1">
    <location>
        <begin position="231"/>
        <end position="275"/>
    </location>
</feature>
<dbReference type="SUPFAM" id="SSF55073">
    <property type="entry name" value="Nucleotide cyclase"/>
    <property type="match status" value="1"/>
</dbReference>
<dbReference type="InterPro" id="IPR050697">
    <property type="entry name" value="Adenylyl/Guanylyl_Cyclase_3/4"/>
</dbReference>
<dbReference type="SUPFAM" id="SSF49879">
    <property type="entry name" value="SMAD/FHA domain"/>
    <property type="match status" value="1"/>
</dbReference>
<protein>
    <submittedName>
        <fullName evidence="3">Adenylate cyclase</fullName>
        <ecNumber evidence="3">4.6.1.1</ecNumber>
    </submittedName>
</protein>
<dbReference type="SMART" id="SM00240">
    <property type="entry name" value="FHA"/>
    <property type="match status" value="1"/>
</dbReference>
<name>A0A7U7G7W0_9GAMM</name>
<dbReference type="GO" id="GO:0035556">
    <property type="term" value="P:intracellular signal transduction"/>
    <property type="evidence" value="ECO:0007669"/>
    <property type="project" value="InterPro"/>
</dbReference>
<organism evidence="3 4">
    <name type="scientific">Candidatus Contendobacter odensis Run_B_J11</name>
    <dbReference type="NCBI Taxonomy" id="1400861"/>
    <lineage>
        <taxon>Bacteria</taxon>
        <taxon>Pseudomonadati</taxon>
        <taxon>Pseudomonadota</taxon>
        <taxon>Gammaproteobacteria</taxon>
        <taxon>Candidatus Competibacteraceae</taxon>
        <taxon>Candidatus Contendibacter</taxon>
    </lineage>
</organism>
<dbReference type="PANTHER" id="PTHR43081:SF1">
    <property type="entry name" value="ADENYLATE CYCLASE, TERMINAL-DIFFERENTIATION SPECIFIC"/>
    <property type="match status" value="1"/>
</dbReference>
<sequence>MKLRLGNLVSGLVSRGAAPQQVEATVLFADICGSTRLFEQRGDLYARQLIARALDILAAKTGDQGGEVIKTIGDEIMSRFPTAEQAVRAACTMHRGIKDDPQLAVLNMAVRIGLHHGPVLEIEKNDIVGDAVNIAARMASAAKADQIITTRETVTQLPADLEGITRSLGPVWVKGKEDEMEILEVIWHESTSLTQMASAGDQEKLRNLFYNRLVLEYRGKSIELAPGTQPFTIGRGEKSNLMVDRELVSRSHALIECRQGKFILIDRSTNGTYLSLENGSRFFVRREEFTLHDGGSICLGQAITDKNPDIIRYRCVCG</sequence>
<dbReference type="CDD" id="cd00060">
    <property type="entry name" value="FHA"/>
    <property type="match status" value="1"/>
</dbReference>
<evidence type="ECO:0000259" key="1">
    <source>
        <dbReference type="PROSITE" id="PS50006"/>
    </source>
</evidence>
<keyword evidence="3" id="KW-0456">Lyase</keyword>
<dbReference type="EMBL" id="CBTK010000005">
    <property type="protein sequence ID" value="CDH43111.1"/>
    <property type="molecule type" value="Genomic_DNA"/>
</dbReference>
<dbReference type="InterPro" id="IPR001054">
    <property type="entry name" value="A/G_cyclase"/>
</dbReference>
<gene>
    <name evidence="3" type="ORF">BN874_1020004</name>
</gene>
<dbReference type="AlphaFoldDB" id="A0A7U7G7W0"/>
<dbReference type="OrthoDB" id="9806704at2"/>
<dbReference type="Pfam" id="PF00211">
    <property type="entry name" value="Guanylate_cyc"/>
    <property type="match status" value="1"/>
</dbReference>
<dbReference type="PROSITE" id="PS50125">
    <property type="entry name" value="GUANYLATE_CYCLASE_2"/>
    <property type="match status" value="1"/>
</dbReference>
<comment type="caution">
    <text evidence="3">The sequence shown here is derived from an EMBL/GenBank/DDBJ whole genome shotgun (WGS) entry which is preliminary data.</text>
</comment>
<dbReference type="Gene3D" id="2.60.200.20">
    <property type="match status" value="1"/>
</dbReference>
<dbReference type="Gene3D" id="3.30.70.1230">
    <property type="entry name" value="Nucleotide cyclase"/>
    <property type="match status" value="1"/>
</dbReference>
<dbReference type="PANTHER" id="PTHR43081">
    <property type="entry name" value="ADENYLATE CYCLASE, TERMINAL-DIFFERENTIATION SPECIFIC-RELATED"/>
    <property type="match status" value="1"/>
</dbReference>
<dbReference type="InterPro" id="IPR008984">
    <property type="entry name" value="SMAD_FHA_dom_sf"/>
</dbReference>
<dbReference type="EC" id="4.6.1.1" evidence="3"/>
<dbReference type="GO" id="GO:0009190">
    <property type="term" value="P:cyclic nucleotide biosynthetic process"/>
    <property type="evidence" value="ECO:0007669"/>
    <property type="project" value="InterPro"/>
</dbReference>
<accession>A0A7U7G7W0</accession>
<dbReference type="CDD" id="cd07302">
    <property type="entry name" value="CHD"/>
    <property type="match status" value="1"/>
</dbReference>
<proteinExistence type="predicted"/>
<dbReference type="Proteomes" id="UP000019184">
    <property type="component" value="Unassembled WGS sequence"/>
</dbReference>
<dbReference type="PROSITE" id="PS50006">
    <property type="entry name" value="FHA_DOMAIN"/>
    <property type="match status" value="1"/>
</dbReference>
<dbReference type="InterPro" id="IPR029787">
    <property type="entry name" value="Nucleotide_cyclase"/>
</dbReference>
<feature type="domain" description="Guanylate cyclase" evidence="2">
    <location>
        <begin position="25"/>
        <end position="139"/>
    </location>
</feature>
<evidence type="ECO:0000313" key="4">
    <source>
        <dbReference type="Proteomes" id="UP000019184"/>
    </source>
</evidence>